<dbReference type="InterPro" id="IPR027417">
    <property type="entry name" value="P-loop_NTPase"/>
</dbReference>
<accession>A0A1P8K0M1</accession>
<dbReference type="Gene3D" id="3.40.50.300">
    <property type="entry name" value="P-loop containing nucleotide triphosphate hydrolases"/>
    <property type="match status" value="1"/>
</dbReference>
<evidence type="ECO:0000313" key="2">
    <source>
        <dbReference type="Proteomes" id="UP000186609"/>
    </source>
</evidence>
<sequence>MDKLKLQLEYCYGIRKLDVVLDFAGNAAIAIYAPNGSMKSSLASTFQDIADGKASRDRIFPNRATVRVVRDENSTNIGAANVLVLRPYEDFSSKGNATATLLVNAALRQEYEALHAGVTAARAALITAVKATAKTKRAVEREVLSAFAPAGGDFDATLASLKEELSKDWEPTFKDVSYDVLNDERVVAFLAQGDFRTAISDYTKKYNELLAASKYFKKGGFNYYAATNVAKELKVSGFFKAKHSVSLNSEERKEINSEAELQAIVDAERAKISEDAALRQKYEELEKQIQKNVQLREFESYLQAHEELLPELADPAAFNKKLWMSYLKANHALYVDLINKVEQAAVRSAEIEAQAGQEHTQWQDVINMFNNRFIVPFHLEVANKIQVVLGKETAPRLGFVFKDGNDHAPVERDALLQTLSTGERKAFHVLNMLFDIEVRRAAGQQTLLVVDDIADSFDYKNKYAIVQYLSDLAEHQHFKLLILTHNFDFYRTIESRRLVQRKNCFMVSKTTAGVTLEAAQGVRNVFINVWKPAFFTDDRKKICCVPFMRNLIEYTKGEDAPDYLLLTSLLHWKAGTDQITVADLDGIYTRLFGAAGQSGNAAARVVDLLVAEVAACLQAPDGINFENKVVLAMGTRLQAERFMAAKINDAVWLASITANQTPVLLRRYCTDFPTELANVGVIQRVLLMTPENIHLNSFMYEPILDMSDQHLRRLHAEVVALV</sequence>
<evidence type="ECO:0000313" key="1">
    <source>
        <dbReference type="EMBL" id="APW39542.1"/>
    </source>
</evidence>
<dbReference type="AlphaFoldDB" id="A0A1P8K0M1"/>
<reference evidence="1 2" key="1">
    <citation type="submission" date="2017-01" db="EMBL/GenBank/DDBJ databases">
        <authorList>
            <person name="Mah S.A."/>
            <person name="Swanson W.J."/>
            <person name="Moy G.W."/>
            <person name="Vacquier V.D."/>
        </authorList>
    </citation>
    <scope>NUCLEOTIDE SEQUENCE [LARGE SCALE GENOMIC DNA]</scope>
    <source>
        <strain evidence="1 2">DCY110</strain>
    </source>
</reference>
<proteinExistence type="predicted"/>
<dbReference type="EMBL" id="CP019236">
    <property type="protein sequence ID" value="APW39542.1"/>
    <property type="molecule type" value="Genomic_DNA"/>
</dbReference>
<protein>
    <submittedName>
        <fullName evidence="1">Phage infection protein</fullName>
    </submittedName>
</protein>
<dbReference type="STRING" id="1842727.RD110_21915"/>
<dbReference type="Proteomes" id="UP000186609">
    <property type="component" value="Chromosome"/>
</dbReference>
<dbReference type="SUPFAM" id="SSF52540">
    <property type="entry name" value="P-loop containing nucleoside triphosphate hydrolases"/>
    <property type="match status" value="1"/>
</dbReference>
<gene>
    <name evidence="1" type="ORF">RD110_21915</name>
</gene>
<keyword evidence="2" id="KW-1185">Reference proteome</keyword>
<dbReference type="KEGG" id="rhy:RD110_21915"/>
<dbReference type="RefSeq" id="WP_076201989.1">
    <property type="nucleotide sequence ID" value="NZ_CP019236.1"/>
</dbReference>
<name>A0A1P8K0M1_9BURK</name>
<organism evidence="1 2">
    <name type="scientific">Rhodoferax koreensis</name>
    <dbReference type="NCBI Taxonomy" id="1842727"/>
    <lineage>
        <taxon>Bacteria</taxon>
        <taxon>Pseudomonadati</taxon>
        <taxon>Pseudomonadota</taxon>
        <taxon>Betaproteobacteria</taxon>
        <taxon>Burkholderiales</taxon>
        <taxon>Comamonadaceae</taxon>
        <taxon>Rhodoferax</taxon>
    </lineage>
</organism>